<gene>
    <name evidence="1" type="ORF">C7B43_11595</name>
</gene>
<dbReference type="Gene3D" id="3.10.450.50">
    <property type="match status" value="1"/>
</dbReference>
<protein>
    <submittedName>
        <fullName evidence="1">Uncharacterized protein</fullName>
    </submittedName>
</protein>
<organism evidence="1 2">
    <name type="scientific">Sulfobacillus benefaciens</name>
    <dbReference type="NCBI Taxonomy" id="453960"/>
    <lineage>
        <taxon>Bacteria</taxon>
        <taxon>Bacillati</taxon>
        <taxon>Bacillota</taxon>
        <taxon>Clostridia</taxon>
        <taxon>Eubacteriales</taxon>
        <taxon>Clostridiales Family XVII. Incertae Sedis</taxon>
        <taxon>Sulfobacillus</taxon>
    </lineage>
</organism>
<dbReference type="AlphaFoldDB" id="A0A2T2WZC1"/>
<dbReference type="InterPro" id="IPR004027">
    <property type="entry name" value="SEC_C_motif"/>
</dbReference>
<name>A0A2T2WZC1_9FIRM</name>
<dbReference type="EMBL" id="PXYT01000025">
    <property type="protein sequence ID" value="PSR27594.1"/>
    <property type="molecule type" value="Genomic_DNA"/>
</dbReference>
<sequence>MAGIPAVPEDGYQINQKEGTFVSKKISQTAPCPCGSGEQYGSCCGREELCECGSGKPAGVCCYFAE</sequence>
<proteinExistence type="predicted"/>
<dbReference type="Proteomes" id="UP000242699">
    <property type="component" value="Unassembled WGS sequence"/>
</dbReference>
<evidence type="ECO:0000313" key="2">
    <source>
        <dbReference type="Proteomes" id="UP000242699"/>
    </source>
</evidence>
<evidence type="ECO:0000313" key="1">
    <source>
        <dbReference type="EMBL" id="PSR27594.1"/>
    </source>
</evidence>
<accession>A0A2T2WZC1</accession>
<reference evidence="1 2" key="1">
    <citation type="journal article" date="2014" name="BMC Genomics">
        <title>Comparison of environmental and isolate Sulfobacillus genomes reveals diverse carbon, sulfur, nitrogen, and hydrogen metabolisms.</title>
        <authorList>
            <person name="Justice N.B."/>
            <person name="Norman A."/>
            <person name="Brown C.T."/>
            <person name="Singh A."/>
            <person name="Thomas B.C."/>
            <person name="Banfield J.F."/>
        </authorList>
    </citation>
    <scope>NUCLEOTIDE SEQUENCE [LARGE SCALE GENOMIC DNA]</scope>
    <source>
        <strain evidence="1">AMDSBA1</strain>
    </source>
</reference>
<dbReference type="SUPFAM" id="SSF103642">
    <property type="entry name" value="Sec-C motif"/>
    <property type="match status" value="1"/>
</dbReference>
<dbReference type="Pfam" id="PF02810">
    <property type="entry name" value="SEC-C"/>
    <property type="match status" value="1"/>
</dbReference>
<comment type="caution">
    <text evidence="1">The sequence shown here is derived from an EMBL/GenBank/DDBJ whole genome shotgun (WGS) entry which is preliminary data.</text>
</comment>